<keyword evidence="1" id="KW-0732">Signal</keyword>
<dbReference type="OrthoDB" id="5196645at2"/>
<sequence>MRHFPVGHALVVLTLLMVAASISNTPGPSTPLAATLPQIRSVVQRATVLGYEREQFGPGWAHHAGGCTTRDLALRNALMGANTCPVTSGTGTDPYSGKTIGVTEGEDIELDHIYPLRAAWDMGAYAWTAQQRVKFANDPRNLIVASKTQNQAKSDALPSEWMPPATTARCWYARRVAEVAAAWQLPLAENDLATMHNACLFRELVPSQLRLPGESPPP</sequence>
<dbReference type="AlphaFoldDB" id="A0A5C5UQQ3"/>
<dbReference type="GO" id="GO:0004519">
    <property type="term" value="F:endonuclease activity"/>
    <property type="evidence" value="ECO:0007669"/>
    <property type="project" value="UniProtKB-KW"/>
</dbReference>
<reference evidence="3 4" key="1">
    <citation type="submission" date="2019-08" db="EMBL/GenBank/DDBJ databases">
        <authorList>
            <person name="Lei W."/>
        </authorList>
    </citation>
    <scope>NUCLEOTIDE SEQUENCE [LARGE SCALE GENOMIC DNA]</scope>
    <source>
        <strain evidence="3 4">CCUG 58627</strain>
    </source>
</reference>
<dbReference type="EMBL" id="VOHM01000002">
    <property type="protein sequence ID" value="TWT28811.1"/>
    <property type="molecule type" value="Genomic_DNA"/>
</dbReference>
<proteinExistence type="predicted"/>
<feature type="signal peptide" evidence="1">
    <location>
        <begin position="1"/>
        <end position="25"/>
    </location>
</feature>
<evidence type="ECO:0000313" key="3">
    <source>
        <dbReference type="EMBL" id="TWT28811.1"/>
    </source>
</evidence>
<dbReference type="Pfam" id="PF07510">
    <property type="entry name" value="GmrSD_C"/>
    <property type="match status" value="1"/>
</dbReference>
<feature type="chain" id="PRO_5038473376" evidence="1">
    <location>
        <begin position="26"/>
        <end position="218"/>
    </location>
</feature>
<keyword evidence="3" id="KW-0540">Nuclease</keyword>
<feature type="domain" description="GmrSD restriction endonucleases C-terminal" evidence="2">
    <location>
        <begin position="101"/>
        <end position="183"/>
    </location>
</feature>
<evidence type="ECO:0000256" key="1">
    <source>
        <dbReference type="SAM" id="SignalP"/>
    </source>
</evidence>
<dbReference type="PANTHER" id="PTHR24094:SF15">
    <property type="entry name" value="AMP-DEPENDENT SYNTHETASE_LIGASE DOMAIN-CONTAINING PROTEIN-RELATED"/>
    <property type="match status" value="1"/>
</dbReference>
<accession>A0A5C5UQQ3</accession>
<name>A0A5C5UQQ3_9CORY</name>
<gene>
    <name evidence="3" type="ORF">FRX94_01065</name>
</gene>
<dbReference type="Proteomes" id="UP000320791">
    <property type="component" value="Unassembled WGS sequence"/>
</dbReference>
<evidence type="ECO:0000259" key="2">
    <source>
        <dbReference type="Pfam" id="PF07510"/>
    </source>
</evidence>
<dbReference type="InterPro" id="IPR011089">
    <property type="entry name" value="GmrSD_C"/>
</dbReference>
<keyword evidence="3" id="KW-0255">Endonuclease</keyword>
<keyword evidence="3" id="KW-0378">Hydrolase</keyword>
<comment type="caution">
    <text evidence="3">The sequence shown here is derived from an EMBL/GenBank/DDBJ whole genome shotgun (WGS) entry which is preliminary data.</text>
</comment>
<dbReference type="PANTHER" id="PTHR24094">
    <property type="entry name" value="SECRETED PROTEIN"/>
    <property type="match status" value="1"/>
</dbReference>
<evidence type="ECO:0000313" key="4">
    <source>
        <dbReference type="Proteomes" id="UP000320791"/>
    </source>
</evidence>
<organism evidence="3 4">
    <name type="scientific">Corynebacterium canis</name>
    <dbReference type="NCBI Taxonomy" id="679663"/>
    <lineage>
        <taxon>Bacteria</taxon>
        <taxon>Bacillati</taxon>
        <taxon>Actinomycetota</taxon>
        <taxon>Actinomycetes</taxon>
        <taxon>Mycobacteriales</taxon>
        <taxon>Corynebacteriaceae</taxon>
        <taxon>Corynebacterium</taxon>
    </lineage>
</organism>
<dbReference type="RefSeq" id="WP_146323267.1">
    <property type="nucleotide sequence ID" value="NZ_BAABLR010000075.1"/>
</dbReference>
<protein>
    <submittedName>
        <fullName evidence="3">HNH endonuclease</fullName>
    </submittedName>
</protein>
<keyword evidence="4" id="KW-1185">Reference proteome</keyword>
<dbReference type="Gene3D" id="1.10.30.50">
    <property type="match status" value="1"/>
</dbReference>